<dbReference type="Gene3D" id="1.20.1260.10">
    <property type="match status" value="1"/>
</dbReference>
<proteinExistence type="predicted"/>
<dbReference type="EMBL" id="JBHMEI010000028">
    <property type="protein sequence ID" value="MFB9205343.1"/>
    <property type="molecule type" value="Genomic_DNA"/>
</dbReference>
<evidence type="ECO:0000259" key="1">
    <source>
        <dbReference type="Pfam" id="PF12902"/>
    </source>
</evidence>
<sequence length="49" mass="5483">MTTLPEPRIGTLGSLREHLQWAIELEHATLPPYLTALYSLDPERNPAAV</sequence>
<name>A0ABV5ILD4_9ACTN</name>
<feature type="domain" description="Iminophenyl-pyruvate dimer synthase" evidence="1">
    <location>
        <begin position="19"/>
        <end position="46"/>
    </location>
</feature>
<gene>
    <name evidence="2" type="ORF">ACFFV7_29395</name>
</gene>
<keyword evidence="3" id="KW-1185">Reference proteome</keyword>
<evidence type="ECO:0000313" key="2">
    <source>
        <dbReference type="EMBL" id="MFB9205343.1"/>
    </source>
</evidence>
<protein>
    <submittedName>
        <fullName evidence="2">Ferritin-like domain-containing protein</fullName>
    </submittedName>
</protein>
<dbReference type="Proteomes" id="UP001589647">
    <property type="component" value="Unassembled WGS sequence"/>
</dbReference>
<dbReference type="InterPro" id="IPR026820">
    <property type="entry name" value="VioB/RebD_dom"/>
</dbReference>
<dbReference type="Pfam" id="PF12902">
    <property type="entry name" value="Ferritin-like"/>
    <property type="match status" value="1"/>
</dbReference>
<feature type="non-terminal residue" evidence="2">
    <location>
        <position position="49"/>
    </location>
</feature>
<dbReference type="InterPro" id="IPR012347">
    <property type="entry name" value="Ferritin-like"/>
</dbReference>
<evidence type="ECO:0000313" key="3">
    <source>
        <dbReference type="Proteomes" id="UP001589647"/>
    </source>
</evidence>
<comment type="caution">
    <text evidence="2">The sequence shown here is derived from an EMBL/GenBank/DDBJ whole genome shotgun (WGS) entry which is preliminary data.</text>
</comment>
<dbReference type="RefSeq" id="WP_379478632.1">
    <property type="nucleotide sequence ID" value="NZ_BMRC01000052.1"/>
</dbReference>
<accession>A0ABV5ILD4</accession>
<organism evidence="2 3">
    <name type="scientific">Nonomuraea spiralis</name>
    <dbReference type="NCBI Taxonomy" id="46182"/>
    <lineage>
        <taxon>Bacteria</taxon>
        <taxon>Bacillati</taxon>
        <taxon>Actinomycetota</taxon>
        <taxon>Actinomycetes</taxon>
        <taxon>Streptosporangiales</taxon>
        <taxon>Streptosporangiaceae</taxon>
        <taxon>Nonomuraea</taxon>
    </lineage>
</organism>
<reference evidence="2 3" key="1">
    <citation type="submission" date="2024-09" db="EMBL/GenBank/DDBJ databases">
        <authorList>
            <person name="Sun Q."/>
            <person name="Mori K."/>
        </authorList>
    </citation>
    <scope>NUCLEOTIDE SEQUENCE [LARGE SCALE GENOMIC DNA]</scope>
    <source>
        <strain evidence="2 3">CCM 3426</strain>
    </source>
</reference>